<accession>A0A2I2Z898</accession>
<organism evidence="2 3">
    <name type="scientific">Gorilla gorilla gorilla</name>
    <name type="common">Western lowland gorilla</name>
    <dbReference type="NCBI Taxonomy" id="9595"/>
    <lineage>
        <taxon>Eukaryota</taxon>
        <taxon>Metazoa</taxon>
        <taxon>Chordata</taxon>
        <taxon>Craniata</taxon>
        <taxon>Vertebrata</taxon>
        <taxon>Euteleostomi</taxon>
        <taxon>Mammalia</taxon>
        <taxon>Eutheria</taxon>
        <taxon>Euarchontoglires</taxon>
        <taxon>Primates</taxon>
        <taxon>Haplorrhini</taxon>
        <taxon>Catarrhini</taxon>
        <taxon>Hominidae</taxon>
        <taxon>Gorilla</taxon>
    </lineage>
</organism>
<dbReference type="Proteomes" id="UP000001519">
    <property type="component" value="Chromosome 5"/>
</dbReference>
<dbReference type="EMBL" id="CABD030038420">
    <property type="status" value="NOT_ANNOTATED_CDS"/>
    <property type="molecule type" value="Genomic_DNA"/>
</dbReference>
<feature type="compositionally biased region" description="Low complexity" evidence="1">
    <location>
        <begin position="1"/>
        <end position="14"/>
    </location>
</feature>
<dbReference type="GeneTree" id="ENSGT00390000007384"/>
<dbReference type="AlphaFoldDB" id="A0A2I2Z898"/>
<proteinExistence type="predicted"/>
<sequence>MDLQAAGAQAQGAAEPSRGPPLPSARGAPPSPEPVEHRAFLMTVLPRVRAPILKRKALPWMRRTLMEN</sequence>
<protein>
    <submittedName>
        <fullName evidence="2">Coordinator of PRMT5 and differentiation stimulator</fullName>
    </submittedName>
</protein>
<reference evidence="3" key="1">
    <citation type="submission" date="2011-05" db="EMBL/GenBank/DDBJ databases">
        <title>Insights into the evolution of the great apes provided by the gorilla genome.</title>
        <authorList>
            <person name="Scally A."/>
        </authorList>
    </citation>
    <scope>NUCLEOTIDE SEQUENCE [LARGE SCALE GENOMIC DNA]</scope>
</reference>
<keyword evidence="3" id="KW-1185">Reference proteome</keyword>
<dbReference type="Bgee" id="ENSGGOG00000007292">
    <property type="expression patterns" value="Expressed in testis and 6 other cell types or tissues"/>
</dbReference>
<feature type="region of interest" description="Disordered" evidence="1">
    <location>
        <begin position="1"/>
        <end position="35"/>
    </location>
</feature>
<name>A0A2I2Z898_GORGO</name>
<reference evidence="2" key="3">
    <citation type="submission" date="2025-08" db="UniProtKB">
        <authorList>
            <consortium name="Ensembl"/>
        </authorList>
    </citation>
    <scope>IDENTIFICATION</scope>
</reference>
<dbReference type="Ensembl" id="ENSGGOT00000057395.1">
    <property type="protein sequence ID" value="ENSGGOP00000043220.1"/>
    <property type="gene ID" value="ENSGGOG00000007292.3"/>
</dbReference>
<evidence type="ECO:0000313" key="2">
    <source>
        <dbReference type="Ensembl" id="ENSGGOP00000043220.1"/>
    </source>
</evidence>
<evidence type="ECO:0000313" key="3">
    <source>
        <dbReference type="Proteomes" id="UP000001519"/>
    </source>
</evidence>
<feature type="compositionally biased region" description="Pro residues" evidence="1">
    <location>
        <begin position="18"/>
        <end position="33"/>
    </location>
</feature>
<reference evidence="2 3" key="2">
    <citation type="journal article" date="2012" name="Nature">
        <title>Insights into hominid evolution from the gorilla genome sequence.</title>
        <authorList>
            <person name="Scally A."/>
            <person name="Dutheil J.Y."/>
            <person name="Hillier L.W."/>
            <person name="Jordan G.E."/>
            <person name="Goodhead I."/>
            <person name="Herrero J."/>
            <person name="Hobolth A."/>
            <person name="Lappalainen T."/>
            <person name="Mailund T."/>
            <person name="Marques-Bonet T."/>
            <person name="McCarthy S."/>
            <person name="Montgomery S.H."/>
            <person name="Schwalie P.C."/>
            <person name="Tang Y.A."/>
            <person name="Ward M.C."/>
            <person name="Xue Y."/>
            <person name="Yngvadottir B."/>
            <person name="Alkan C."/>
            <person name="Andersen L.N."/>
            <person name="Ayub Q."/>
            <person name="Ball E.V."/>
            <person name="Beal K."/>
            <person name="Bradley B.J."/>
            <person name="Chen Y."/>
            <person name="Clee C.M."/>
            <person name="Fitzgerald S."/>
            <person name="Graves T.A."/>
            <person name="Gu Y."/>
            <person name="Heath P."/>
            <person name="Heger A."/>
            <person name="Karakoc E."/>
            <person name="Kolb-Kokocinski A."/>
            <person name="Laird G.K."/>
            <person name="Lunter G."/>
            <person name="Meader S."/>
            <person name="Mort M."/>
            <person name="Mullikin J.C."/>
            <person name="Munch K."/>
            <person name="O'Connor T.D."/>
            <person name="Phillips A.D."/>
            <person name="Prado-Martinez J."/>
            <person name="Rogers A.S."/>
            <person name="Sajjadian S."/>
            <person name="Schmidt D."/>
            <person name="Shaw K."/>
            <person name="Simpson J.T."/>
            <person name="Stenson P.D."/>
            <person name="Turner D.J."/>
            <person name="Vigilant L."/>
            <person name="Vilella A.J."/>
            <person name="Whitener W."/>
            <person name="Zhu B."/>
            <person name="Cooper D.N."/>
            <person name="de Jong P."/>
            <person name="Dermitzakis E.T."/>
            <person name="Eichler E.E."/>
            <person name="Flicek P."/>
            <person name="Goldman N."/>
            <person name="Mundy N.I."/>
            <person name="Ning Z."/>
            <person name="Odom D.T."/>
            <person name="Ponting C.P."/>
            <person name="Quail M.A."/>
            <person name="Ryder O.A."/>
            <person name="Searle S.M."/>
            <person name="Warren W.C."/>
            <person name="Wilson R.K."/>
            <person name="Schierup M.H."/>
            <person name="Rogers J."/>
            <person name="Tyler-Smith C."/>
            <person name="Durbin R."/>
        </authorList>
    </citation>
    <scope>NUCLEOTIDE SEQUENCE [LARGE SCALE GENOMIC DNA]</scope>
</reference>
<evidence type="ECO:0000256" key="1">
    <source>
        <dbReference type="SAM" id="MobiDB-lite"/>
    </source>
</evidence>
<gene>
    <name evidence="2" type="primary">COPRS</name>
</gene>
<reference evidence="2" key="4">
    <citation type="submission" date="2025-09" db="UniProtKB">
        <authorList>
            <consortium name="Ensembl"/>
        </authorList>
    </citation>
    <scope>IDENTIFICATION</scope>
</reference>